<dbReference type="SUPFAM" id="SSF55961">
    <property type="entry name" value="Bet v1-like"/>
    <property type="match status" value="3"/>
</dbReference>
<dbReference type="InterPro" id="IPR002347">
    <property type="entry name" value="SDR_fam"/>
</dbReference>
<dbReference type="SUPFAM" id="SSF51735">
    <property type="entry name" value="NAD(P)-binding Rossmann-fold domains"/>
    <property type="match status" value="1"/>
</dbReference>
<gene>
    <name evidence="7" type="ORF">EDC05_005937</name>
</gene>
<evidence type="ECO:0000313" key="7">
    <source>
        <dbReference type="EMBL" id="KAJ1987239.1"/>
    </source>
</evidence>
<dbReference type="Pfam" id="PF00106">
    <property type="entry name" value="adh_short"/>
    <property type="match status" value="1"/>
</dbReference>
<proteinExistence type="predicted"/>
<keyword evidence="6" id="KW-0472">Membrane</keyword>
<comment type="caution">
    <text evidence="7">The sequence shown here is derived from an EMBL/GenBank/DDBJ whole genome shotgun (WGS) entry which is preliminary data.</text>
</comment>
<evidence type="ECO:0000256" key="2">
    <source>
        <dbReference type="ARBA" id="ARBA00022490"/>
    </source>
</evidence>
<organism evidence="7 8">
    <name type="scientific">Coemansia umbellata</name>
    <dbReference type="NCBI Taxonomy" id="1424467"/>
    <lineage>
        <taxon>Eukaryota</taxon>
        <taxon>Fungi</taxon>
        <taxon>Fungi incertae sedis</taxon>
        <taxon>Zoopagomycota</taxon>
        <taxon>Kickxellomycotina</taxon>
        <taxon>Kickxellomycetes</taxon>
        <taxon>Kickxellales</taxon>
        <taxon>Kickxellaceae</taxon>
        <taxon>Coemansia</taxon>
    </lineage>
</organism>
<dbReference type="Gene3D" id="3.40.50.720">
    <property type="entry name" value="NAD(P)-binding Rossmann-like Domain"/>
    <property type="match status" value="1"/>
</dbReference>
<evidence type="ECO:0000256" key="3">
    <source>
        <dbReference type="ARBA" id="ARBA00022857"/>
    </source>
</evidence>
<dbReference type="Gene3D" id="3.30.530.20">
    <property type="match status" value="3"/>
</dbReference>
<keyword evidence="4" id="KW-0560">Oxidoreductase</keyword>
<keyword evidence="3" id="KW-0521">NADP</keyword>
<feature type="compositionally biased region" description="Polar residues" evidence="5">
    <location>
        <begin position="1051"/>
        <end position="1066"/>
    </location>
</feature>
<reference evidence="7" key="1">
    <citation type="submission" date="2022-07" db="EMBL/GenBank/DDBJ databases">
        <title>Phylogenomic reconstructions and comparative analyses of Kickxellomycotina fungi.</title>
        <authorList>
            <person name="Reynolds N.K."/>
            <person name="Stajich J.E."/>
            <person name="Barry K."/>
            <person name="Grigoriev I.V."/>
            <person name="Crous P."/>
            <person name="Smith M.E."/>
        </authorList>
    </citation>
    <scope>NUCLEOTIDE SEQUENCE</scope>
    <source>
        <strain evidence="7">BCRC 34882</strain>
    </source>
</reference>
<evidence type="ECO:0000313" key="8">
    <source>
        <dbReference type="Proteomes" id="UP001151295"/>
    </source>
</evidence>
<keyword evidence="6" id="KW-1133">Transmembrane helix</keyword>
<feature type="region of interest" description="Disordered" evidence="5">
    <location>
        <begin position="1051"/>
        <end position="1073"/>
    </location>
</feature>
<dbReference type="InterPro" id="IPR051721">
    <property type="entry name" value="Biopterin_syn/organic_redct"/>
</dbReference>
<feature type="region of interest" description="Disordered" evidence="5">
    <location>
        <begin position="2676"/>
        <end position="2705"/>
    </location>
</feature>
<evidence type="ECO:0000256" key="6">
    <source>
        <dbReference type="SAM" id="Phobius"/>
    </source>
</evidence>
<comment type="subcellular location">
    <subcellularLocation>
        <location evidence="1">Cytoplasm</location>
    </subcellularLocation>
</comment>
<keyword evidence="2" id="KW-0963">Cytoplasm</keyword>
<feature type="compositionally biased region" description="Basic and acidic residues" evidence="5">
    <location>
        <begin position="2687"/>
        <end position="2705"/>
    </location>
</feature>
<dbReference type="PANTHER" id="PTHR44085:SF2">
    <property type="entry name" value="SEPIAPTERIN REDUCTASE"/>
    <property type="match status" value="1"/>
</dbReference>
<dbReference type="PRINTS" id="PR00081">
    <property type="entry name" value="GDHRDH"/>
</dbReference>
<feature type="transmembrane region" description="Helical" evidence="6">
    <location>
        <begin position="2724"/>
        <end position="2749"/>
    </location>
</feature>
<dbReference type="EMBL" id="JANBQD010000135">
    <property type="protein sequence ID" value="KAJ1987239.1"/>
    <property type="molecule type" value="Genomic_DNA"/>
</dbReference>
<keyword evidence="8" id="KW-1185">Reference proteome</keyword>
<feature type="region of interest" description="Disordered" evidence="5">
    <location>
        <begin position="919"/>
        <end position="944"/>
    </location>
</feature>
<keyword evidence="6" id="KW-0812">Transmembrane</keyword>
<dbReference type="PANTHER" id="PTHR44085">
    <property type="entry name" value="SEPIAPTERIN REDUCTASE"/>
    <property type="match status" value="1"/>
</dbReference>
<evidence type="ECO:0000256" key="1">
    <source>
        <dbReference type="ARBA" id="ARBA00004496"/>
    </source>
</evidence>
<dbReference type="InterPro" id="IPR036291">
    <property type="entry name" value="NAD(P)-bd_dom_sf"/>
</dbReference>
<evidence type="ECO:0008006" key="9">
    <source>
        <dbReference type="Google" id="ProtNLM"/>
    </source>
</evidence>
<dbReference type="Proteomes" id="UP001151295">
    <property type="component" value="Unassembled WGS sequence"/>
</dbReference>
<protein>
    <recommendedName>
        <fullName evidence="9">START domain-containing protein</fullName>
    </recommendedName>
</protein>
<evidence type="ECO:0000256" key="5">
    <source>
        <dbReference type="SAM" id="MobiDB-lite"/>
    </source>
</evidence>
<evidence type="ECO:0000256" key="4">
    <source>
        <dbReference type="ARBA" id="ARBA00023002"/>
    </source>
</evidence>
<sequence>MSLAANHIFVVTGAGRGLGCSIAKVAASRAEKENEIRHLILVGRNRQALETVGAEIVSTQTRTYIIADVELSQPAQQITRRIMPKIKEVVAELEDSAPIRLTLVQCAGTIGDLSKTVDQYDEEEIEAYVSLNYVSFSALAAKFLAYAKTIQSAERITIVNISSLLAIAPFANWGLYASIKAARDQLLKVVAIEYAEDLRVKTLNYAPGPLDNDMQADVRASIGDEEQKKIYTQLHHEKKLVNETLRERQVKVLSHALNQFVALKSSPEGWQPVAPAGGISQAASMGGDVDVHIGKKPAASIVGGSSSTCDVYRMTASIPLDPDISKDTQGPFSAYLSELRDWQAVLECPGIRSMWNYYIRSCSTLEMLDSHTSITRSVLRSPVPGQTKAFAHERDMLMVETSLVDPTTVVYISTSLPTTPDDPAYLRECVPFKRVNSDIWAWCVEIVTPIDAIPHSTQPTLDVASHLRARGKPRVCVQVTCFLHLELGSWKSNNALACRAAANLIPSLVAHLRLHGAPPRIARIGPSIAIDRREWHRPQGDTPLWEVSYSVMCTPPSLGHGQSATVSGILPPPLLRSKSNTFSIEQPIIASILDLESASNGNRFNSTEGGRSTLSHARKVSSLTSYLSSSFQRRQVEASAYGTHAGGIVRDGEEFALVVTRAKLGSCILEFVVDASNWRSEGHSVEIALSLSGFASAQQLYTSIYEMHAAAPELFTKSQLELSLDDITHGQNEENNGCVQQRDRLGLQLESRTAKKQNNQRLEIAELAARQLVRCFYIASHKNARHRYLVRIMNPPTESGAGVDDESLVNGNDQASQLSSNDTVDKAYRVSVVVRKGLSSNSTGILVNGCCVEISPFTLDPPTHATAKHRVGSANPPQLPVINESNTTITNGLRRHSTPQVDHTPTPMLLQQPAQNINIPNKNADVSDMSSSKDNIGDGSGSNGSYSGEGLVGATSYLAVPTLEAGEIEGGQSTNALGAIDLHPINRASTNNLSVNTTFAAATEEAVNIHDIPFVRLRQVNIIPSADWNQVGTAGSGGVTISRAEIHSTAPSHIQQSASLSVQNRTSDSDSEANDNVSAAAIASISDKNRISGTVLRAEALVEGWTIFDVFSVLCSIGGLDECPASGLWTKSQILEQQSPNTMLYHYKASGSWASAARDAIVCQVWSTNSRSRIDIAECSVDELLSADEKVSLGVDETNGFVRADLGLAGWKLEKSKLPAIVADRHRGDSTGGDRERGAVSRMSFGILSGANIATGQALHGSLAASAARLRSGSVTGSPAIDAEFESQRRKQHVVKITHYLKYNPRGWLNPNNNAVVSTEDVAAGFKRIGTALGFNVPEQQQQQIRQEQKQNTSEAAIFQAMLLPGLKDALVNDITRIVKHLDNFGAQPAVVWSRNANILNVGVSKDCVQFQYRMAGWGTPRQPFTLASSSASSAISPSQRANRTSAFEQRALAMSGLPDNLEDNEFIEVEFRIEHRVWAYGLRADGTERTLPAAIDITIEPFYETSSVACFVDPETDPHATRVRVRHHRSQLLPRVEEADSAIFMAWPTVHLAVARKQKSSKRQLNDYTSNARTAAADKESAKQMSSLVVPKLAAGSTSALVLPWSVPPRITVNSVVARVRYLRRDDSSVHGFYARCLSISAHDAAKLARASPPIGELFMERLPDPSPQHGDIQQAVGSEELVPADTGDDGGEQFAHVSRIAIQKYSVHSTEYRVATPNQFASIMTGVFARIRHEIELMNPQSPRYRWNQIRNKQRLGSHFESDARSVASLVTAIADERWWSMRERSSHYAVYERIVDGLHSEIPVTVAVNVLQGVSAEQVAQLLENSWERSSWDSTLFVGQRRELEYVPDSTDEAFLTSDASGEHSEGAVGKDIKREGAGGSGGGVSIYYSSVYAPLFCDKRDALTVKVSEQAAFYPTRQRLRNWERQNGQPAASYITVSGTSKPRNNSKHVKCENMLGDYYDPTFTLVEASIPGSQPLSTVTRAHLSLFAVRIDPIDAFERVSGQVFAYPSCRITVACCLDLAGTMPLPFRRAASAKIPEQHIDQIKARLQTIKAQQSQQQLCKPLWPHLVCPSYNRRVVPQTKPSGCENIVCEVSEEIVDGQRLAFYRSFDRARILHEAIVGQRDSKMYVTIVALPDLTSGSPERVALERVNARLCSLRKDGGFSAPDIFPQTETASATSPAAAAWVSAVVPVVSDVIVDGNCFPHGFDVHVTAVSGNSHPMVAECSSEADVCSRIINNDGSISSNRGSGVFVADEAAAIPAGRWVASSNADGSSRSSINNGRIDEILGGHRLAVYVFIVSQEISAGASVRPAQNFDVSDTTQVGTASTQQQTKNSDEKFLVRTVLLPPDQDGLTEVGRQQIAGNGSSAEAAACTVVIRAASDGGSSQAQATTTLYADSLAPKMGGIAVSCNRQRLRVHCALPSKQSLLFVSTSAGKYINMCRECGGFTCNATNKDTAATIGYASDTDEVLDFGEDLVVDSSVASIQQRRRSSSWQITGRLLHAAMAKTDRNNQQFAASKASMLDSQPSPPYTPAISSRKIKSDTHFRATDIGSGLATTGIAKGQENTIRQRRIVTATTNSSSVGSAVTEQVNRSVSANDNNSIGISGRVMTAPATLNNNGSGYYYWRAELARIFCWLLAFAVFLPVRRLVIGRSVCVGQWLEQQQQQRVAVGTADSSGNSSKPKESGTRAEDIRDGDGQQHQELMPRWLVAKASKKSTVALALVLAAGGFCLYLGIVLASVIWIKTNAL</sequence>
<feature type="compositionally biased region" description="Polar residues" evidence="5">
    <location>
        <begin position="2676"/>
        <end position="2686"/>
    </location>
</feature>
<accession>A0ABQ8PE52</accession>
<dbReference type="InterPro" id="IPR023393">
    <property type="entry name" value="START-like_dom_sf"/>
</dbReference>
<name>A0ABQ8PE52_9FUNG</name>